<dbReference type="AlphaFoldDB" id="A0A150KN21"/>
<dbReference type="Gene3D" id="3.10.350.10">
    <property type="entry name" value="LysM domain"/>
    <property type="match status" value="1"/>
</dbReference>
<keyword evidence="1" id="KW-0812">Transmembrane</keyword>
<dbReference type="InterPro" id="IPR036779">
    <property type="entry name" value="LysM_dom_sf"/>
</dbReference>
<organism evidence="3 4">
    <name type="scientific">Heyndrickxia sporothermodurans</name>
    <dbReference type="NCBI Taxonomy" id="46224"/>
    <lineage>
        <taxon>Bacteria</taxon>
        <taxon>Bacillati</taxon>
        <taxon>Bacillota</taxon>
        <taxon>Bacilli</taxon>
        <taxon>Bacillales</taxon>
        <taxon>Bacillaceae</taxon>
        <taxon>Heyndrickxia</taxon>
    </lineage>
</organism>
<dbReference type="PROSITE" id="PS51782">
    <property type="entry name" value="LYSM"/>
    <property type="match status" value="1"/>
</dbReference>
<evidence type="ECO:0000256" key="1">
    <source>
        <dbReference type="SAM" id="Phobius"/>
    </source>
</evidence>
<dbReference type="STRING" id="46224.B4102_1122"/>
<gene>
    <name evidence="3" type="ORF">B4102_1122</name>
</gene>
<dbReference type="SMART" id="SM00257">
    <property type="entry name" value="LysM"/>
    <property type="match status" value="1"/>
</dbReference>
<dbReference type="Pfam" id="PF01476">
    <property type="entry name" value="LysM"/>
    <property type="match status" value="1"/>
</dbReference>
<dbReference type="InterPro" id="IPR018392">
    <property type="entry name" value="LysM"/>
</dbReference>
<evidence type="ECO:0000313" key="4">
    <source>
        <dbReference type="Proteomes" id="UP000075666"/>
    </source>
</evidence>
<dbReference type="RefSeq" id="WP_066233335.1">
    <property type="nucleotide sequence ID" value="NZ_JARMRX010000090.1"/>
</dbReference>
<evidence type="ECO:0000259" key="2">
    <source>
        <dbReference type="PROSITE" id="PS51782"/>
    </source>
</evidence>
<sequence length="106" mass="12283">MLILWKKYSYVIILIVLSLIIGLYATNTFIDDKNYQQITVSKGQSLWEIAHMYSEEHSMNPNDFIEWVANKNQLTSSNIKAGDKIVIPVKMKKQLDDSNQYALDLE</sequence>
<dbReference type="PATRIC" id="fig|46224.3.peg.3850"/>
<feature type="domain" description="LysM" evidence="2">
    <location>
        <begin position="36"/>
        <end position="87"/>
    </location>
</feature>
<comment type="caution">
    <text evidence="3">The sequence shown here is derived from an EMBL/GenBank/DDBJ whole genome shotgun (WGS) entry which is preliminary data.</text>
</comment>
<dbReference type="EMBL" id="LQYN01000073">
    <property type="protein sequence ID" value="KYD00110.1"/>
    <property type="molecule type" value="Genomic_DNA"/>
</dbReference>
<proteinExistence type="predicted"/>
<keyword evidence="1" id="KW-1133">Transmembrane helix</keyword>
<keyword evidence="4" id="KW-1185">Reference proteome</keyword>
<feature type="transmembrane region" description="Helical" evidence="1">
    <location>
        <begin position="7"/>
        <end position="25"/>
    </location>
</feature>
<dbReference type="Proteomes" id="UP000075666">
    <property type="component" value="Unassembled WGS sequence"/>
</dbReference>
<accession>A0A150KN21</accession>
<keyword evidence="1" id="KW-0472">Membrane</keyword>
<reference evidence="3 4" key="1">
    <citation type="submission" date="2016-01" db="EMBL/GenBank/DDBJ databases">
        <title>Genome Sequences of Twelve Sporeforming Bacillus Species Isolated from Foods.</title>
        <authorList>
            <person name="Berendsen E.M."/>
            <person name="Wells-Bennik M.H."/>
            <person name="Krawcyk A.O."/>
            <person name="De Jong A."/>
            <person name="Holsappel S."/>
            <person name="Eijlander R.T."/>
            <person name="Kuipers O.P."/>
        </authorList>
    </citation>
    <scope>NUCLEOTIDE SEQUENCE [LARGE SCALE GENOMIC DNA]</scope>
    <source>
        <strain evidence="3 4">B4102</strain>
    </source>
</reference>
<protein>
    <recommendedName>
        <fullName evidence="2">LysM domain-containing protein</fullName>
    </recommendedName>
</protein>
<name>A0A150KN21_9BACI</name>
<evidence type="ECO:0000313" key="3">
    <source>
        <dbReference type="EMBL" id="KYD00110.1"/>
    </source>
</evidence>
<dbReference type="OrthoDB" id="2679564at2"/>